<gene>
    <name evidence="1" type="ORF">SAMN04487935_1117</name>
</gene>
<dbReference type="RefSeq" id="WP_091392650.1">
    <property type="nucleotide sequence ID" value="NZ_BKAI01000003.1"/>
</dbReference>
<dbReference type="STRING" id="1128970.SAMN04487935_1117"/>
<keyword evidence="2" id="KW-1185">Reference proteome</keyword>
<dbReference type="AlphaFoldDB" id="A0A1G8UZC1"/>
<dbReference type="EMBL" id="FNEZ01000002">
    <property type="protein sequence ID" value="SDJ59168.1"/>
    <property type="molecule type" value="Genomic_DNA"/>
</dbReference>
<reference evidence="1 2" key="1">
    <citation type="submission" date="2016-10" db="EMBL/GenBank/DDBJ databases">
        <authorList>
            <person name="de Groot N.N."/>
        </authorList>
    </citation>
    <scope>NUCLEOTIDE SEQUENCE [LARGE SCALE GENOMIC DNA]</scope>
    <source>
        <strain evidence="1 2">CGMCC 1.10076</strain>
    </source>
</reference>
<proteinExistence type="predicted"/>
<dbReference type="Proteomes" id="UP000199580">
    <property type="component" value="Unassembled WGS sequence"/>
</dbReference>
<organism evidence="1 2">
    <name type="scientific">Flavobacterium noncentrifugens</name>
    <dbReference type="NCBI Taxonomy" id="1128970"/>
    <lineage>
        <taxon>Bacteria</taxon>
        <taxon>Pseudomonadati</taxon>
        <taxon>Bacteroidota</taxon>
        <taxon>Flavobacteriia</taxon>
        <taxon>Flavobacteriales</taxon>
        <taxon>Flavobacteriaceae</taxon>
        <taxon>Flavobacterium</taxon>
    </lineage>
</organism>
<sequence>MTKIKQDKNSIEKTHGLKPLSIGIYNDYVDVYVRKKIFASESELVESELERIKRAMNEELTMDAEFTPETAQIFEDYYNYRRHLRERGKYLETERKTNLIYERLFDADGLEKEDLNSTRSLNAVQKVILAQELGLLSFLRENVAFSTSVNNLAHFIALLTGEKRSTVQPYLNALLNDTSAENKNPYNSKTSVEKVKAMLISKGILSK</sequence>
<evidence type="ECO:0000313" key="2">
    <source>
        <dbReference type="Proteomes" id="UP000199580"/>
    </source>
</evidence>
<accession>A0A1G8UZC1</accession>
<protein>
    <submittedName>
        <fullName evidence="1">Uncharacterized protein</fullName>
    </submittedName>
</protein>
<evidence type="ECO:0000313" key="1">
    <source>
        <dbReference type="EMBL" id="SDJ59168.1"/>
    </source>
</evidence>
<name>A0A1G8UZC1_9FLAO</name>